<evidence type="ECO:0000256" key="1">
    <source>
        <dbReference type="SAM" id="MobiDB-lite"/>
    </source>
</evidence>
<dbReference type="EMBL" id="CP045226">
    <property type="protein sequence ID" value="QFS45039.1"/>
    <property type="molecule type" value="Genomic_DNA"/>
</dbReference>
<reference evidence="2 3" key="1">
    <citation type="submission" date="2019-10" db="EMBL/GenBank/DDBJ databases">
        <title>Genomic and transcriptomic insights into the perfect genentic adaptation of a filamentous nitrogen-fixing cyanobacterium to rice fields.</title>
        <authorList>
            <person name="Chen Z."/>
        </authorList>
    </citation>
    <scope>NUCLEOTIDE SEQUENCE [LARGE SCALE GENOMIC DNA]</scope>
    <source>
        <strain evidence="2">CCNUC1</strain>
    </source>
</reference>
<dbReference type="AlphaFoldDB" id="A0A5P8VYZ3"/>
<proteinExistence type="predicted"/>
<sequence>MSRSPAPTGNPIVEAPPPLLAAEPPGDAFPAGGWKRDFKGVWA</sequence>
<evidence type="ECO:0000313" key="2">
    <source>
        <dbReference type="EMBL" id="QFS45039.1"/>
    </source>
</evidence>
<dbReference type="KEGG" id="nsh:GXM_02514"/>
<protein>
    <submittedName>
        <fullName evidence="2">Uncharacterized protein</fullName>
    </submittedName>
</protein>
<name>A0A5P8VYZ3_9NOSO</name>
<keyword evidence="3" id="KW-1185">Reference proteome</keyword>
<evidence type="ECO:0000313" key="3">
    <source>
        <dbReference type="Proteomes" id="UP000326678"/>
    </source>
</evidence>
<organism evidence="2 3">
    <name type="scientific">Nostoc sphaeroides CCNUC1</name>
    <dbReference type="NCBI Taxonomy" id="2653204"/>
    <lineage>
        <taxon>Bacteria</taxon>
        <taxon>Bacillati</taxon>
        <taxon>Cyanobacteriota</taxon>
        <taxon>Cyanophyceae</taxon>
        <taxon>Nostocales</taxon>
        <taxon>Nostocaceae</taxon>
        <taxon>Nostoc</taxon>
    </lineage>
</organism>
<dbReference type="RefSeq" id="WP_267255601.1">
    <property type="nucleotide sequence ID" value="NZ_CP045226.1"/>
</dbReference>
<feature type="region of interest" description="Disordered" evidence="1">
    <location>
        <begin position="1"/>
        <end position="34"/>
    </location>
</feature>
<dbReference type="Proteomes" id="UP000326678">
    <property type="component" value="Chromosome Gxm1"/>
</dbReference>
<accession>A0A5P8VYZ3</accession>
<gene>
    <name evidence="2" type="ORF">GXM_02514</name>
</gene>